<gene>
    <name evidence="2" type="ORF">X975_23598</name>
</gene>
<feature type="non-terminal residue" evidence="2">
    <location>
        <position position="99"/>
    </location>
</feature>
<evidence type="ECO:0000313" key="2">
    <source>
        <dbReference type="EMBL" id="KFM59004.1"/>
    </source>
</evidence>
<feature type="region of interest" description="Disordered" evidence="1">
    <location>
        <begin position="76"/>
        <end position="99"/>
    </location>
</feature>
<proteinExistence type="predicted"/>
<keyword evidence="3" id="KW-1185">Reference proteome</keyword>
<reference evidence="2 3" key="1">
    <citation type="submission" date="2013-11" db="EMBL/GenBank/DDBJ databases">
        <title>Genome sequencing of Stegodyphus mimosarum.</title>
        <authorList>
            <person name="Bechsgaard J."/>
        </authorList>
    </citation>
    <scope>NUCLEOTIDE SEQUENCE [LARGE SCALE GENOMIC DNA]</scope>
</reference>
<protein>
    <submittedName>
        <fullName evidence="2">Uncharacterized protein</fullName>
    </submittedName>
</protein>
<organism evidence="2 3">
    <name type="scientific">Stegodyphus mimosarum</name>
    <name type="common">African social velvet spider</name>
    <dbReference type="NCBI Taxonomy" id="407821"/>
    <lineage>
        <taxon>Eukaryota</taxon>
        <taxon>Metazoa</taxon>
        <taxon>Ecdysozoa</taxon>
        <taxon>Arthropoda</taxon>
        <taxon>Chelicerata</taxon>
        <taxon>Arachnida</taxon>
        <taxon>Araneae</taxon>
        <taxon>Araneomorphae</taxon>
        <taxon>Entelegynae</taxon>
        <taxon>Eresoidea</taxon>
        <taxon>Eresidae</taxon>
        <taxon>Stegodyphus</taxon>
    </lineage>
</organism>
<dbReference type="OMA" id="TEMCATM"/>
<sequence>MDVYVRDLLFLVLQKNLNYKFYLRKLYDKLESKLCALEVLVVARDNYAAMLYLLVESLLPDDTLCAWQRFRSVNHDHRETEPKADNDTKEKRNRHTAWI</sequence>
<dbReference type="Proteomes" id="UP000054359">
    <property type="component" value="Unassembled WGS sequence"/>
</dbReference>
<evidence type="ECO:0000256" key="1">
    <source>
        <dbReference type="SAM" id="MobiDB-lite"/>
    </source>
</evidence>
<feature type="compositionally biased region" description="Basic and acidic residues" evidence="1">
    <location>
        <begin position="76"/>
        <end position="90"/>
    </location>
</feature>
<dbReference type="EMBL" id="KK112983">
    <property type="protein sequence ID" value="KFM59004.1"/>
    <property type="molecule type" value="Genomic_DNA"/>
</dbReference>
<dbReference type="OrthoDB" id="6431894at2759"/>
<dbReference type="AlphaFoldDB" id="A0A087T1L5"/>
<name>A0A087T1L5_STEMI</name>
<accession>A0A087T1L5</accession>
<evidence type="ECO:0000313" key="3">
    <source>
        <dbReference type="Proteomes" id="UP000054359"/>
    </source>
</evidence>